<organism evidence="10 11">
    <name type="scientific">Streptomyces lanatus</name>
    <dbReference type="NCBI Taxonomy" id="66900"/>
    <lineage>
        <taxon>Bacteria</taxon>
        <taxon>Bacillati</taxon>
        <taxon>Actinomycetota</taxon>
        <taxon>Actinomycetes</taxon>
        <taxon>Kitasatosporales</taxon>
        <taxon>Streptomycetaceae</taxon>
        <taxon>Streptomyces</taxon>
    </lineage>
</organism>
<comment type="function">
    <text evidence="8">Catalyzes the complex heterocyclic radical-mediated conversion of 6-carboxy-5,6,7,8-tetrahydropterin (CPH4) to 7-carboxy-7-deazaguanine (CDG), a step common to the biosynthetic pathways of all 7-deazapurine-containing compounds.</text>
</comment>
<dbReference type="EC" id="4.3.99.3" evidence="8"/>
<dbReference type="Proteomes" id="UP001486207">
    <property type="component" value="Unassembled WGS sequence"/>
</dbReference>
<dbReference type="HAMAP" id="MF_00917">
    <property type="entry name" value="QueE"/>
    <property type="match status" value="1"/>
</dbReference>
<keyword evidence="11" id="KW-1185">Reference proteome</keyword>
<keyword evidence="2 8" id="KW-0949">S-adenosyl-L-methionine</keyword>
<feature type="binding site" evidence="8">
    <location>
        <position position="60"/>
    </location>
    <ligand>
        <name>substrate</name>
    </ligand>
</feature>
<dbReference type="InterPro" id="IPR013785">
    <property type="entry name" value="Aldolase_TIM"/>
</dbReference>
<feature type="binding site" evidence="8">
    <location>
        <position position="2"/>
    </location>
    <ligand>
        <name>substrate</name>
    </ligand>
</feature>
<dbReference type="Gene3D" id="3.20.20.70">
    <property type="entry name" value="Aldolase class I"/>
    <property type="match status" value="1"/>
</dbReference>
<keyword evidence="6 8" id="KW-0411">Iron-sulfur</keyword>
<feature type="binding site" evidence="8">
    <location>
        <position position="10"/>
    </location>
    <ligand>
        <name>[4Fe-4S] cluster</name>
        <dbReference type="ChEBI" id="CHEBI:49883"/>
        <note>4Fe-4S-S-AdoMet</note>
    </ligand>
</feature>
<gene>
    <name evidence="8" type="primary">queE</name>
    <name evidence="10" type="ORF">ABT384_00875</name>
</gene>
<sequence length="209" mass="23064">MRLGGCNLTCRWCDTPYTWDWKGESDTGIAYRAAEELHALSVAEVTERLLAFGVELIVISGGEPLSQQDRVLPVVQALAERRVLVEFETNGTVVPSDALVAAGAHFNVSPKLRHSGVAEDRRIVPEALRRFGQLPGVAFKFVCADAADLAEVEELVDRFALSNVWIMPRGQSPEEIDQGMRDLADDVIARKWNLSGRLHVNVWGSKRGV</sequence>
<comment type="caution">
    <text evidence="10">The sequence shown here is derived from an EMBL/GenBank/DDBJ whole genome shotgun (WGS) entry which is preliminary data.</text>
</comment>
<evidence type="ECO:0000259" key="9">
    <source>
        <dbReference type="PROSITE" id="PS51918"/>
    </source>
</evidence>
<evidence type="ECO:0000256" key="4">
    <source>
        <dbReference type="ARBA" id="ARBA00022842"/>
    </source>
</evidence>
<keyword evidence="4 8" id="KW-0460">Magnesium</keyword>
<keyword evidence="3 8" id="KW-0479">Metal-binding</keyword>
<dbReference type="PANTHER" id="PTHR42836">
    <property type="entry name" value="7-CARBOXY-7-DEAZAGUANINE SYNTHASE"/>
    <property type="match status" value="1"/>
</dbReference>
<comment type="cofactor">
    <cofactor evidence="8">
        <name>Mg(2+)</name>
        <dbReference type="ChEBI" id="CHEBI:18420"/>
    </cofactor>
</comment>
<evidence type="ECO:0000256" key="5">
    <source>
        <dbReference type="ARBA" id="ARBA00023004"/>
    </source>
</evidence>
<comment type="similarity">
    <text evidence="8">Belongs to the radical SAM superfamily. 7-carboxy-7-deazaguanine synthase family.</text>
</comment>
<dbReference type="EMBL" id="JBEPFB010000001">
    <property type="protein sequence ID" value="MER7371204.1"/>
    <property type="molecule type" value="Genomic_DNA"/>
</dbReference>
<dbReference type="SUPFAM" id="SSF102114">
    <property type="entry name" value="Radical SAM enzymes"/>
    <property type="match status" value="1"/>
</dbReference>
<comment type="pathway">
    <text evidence="8">Purine metabolism; 7-cyano-7-deazaguanine biosynthesis.</text>
</comment>
<evidence type="ECO:0000313" key="10">
    <source>
        <dbReference type="EMBL" id="MER7371204.1"/>
    </source>
</evidence>
<feature type="domain" description="Radical SAM core" evidence="9">
    <location>
        <begin position="1"/>
        <end position="205"/>
    </location>
</feature>
<feature type="binding site" evidence="8">
    <location>
        <begin position="109"/>
        <end position="111"/>
    </location>
    <ligand>
        <name>S-adenosyl-L-methionine</name>
        <dbReference type="ChEBI" id="CHEBI:59789"/>
    </ligand>
</feature>
<evidence type="ECO:0000256" key="1">
    <source>
        <dbReference type="ARBA" id="ARBA00022485"/>
    </source>
</evidence>
<feature type="binding site" evidence="8">
    <location>
        <position position="15"/>
    </location>
    <ligand>
        <name>Mg(2+)</name>
        <dbReference type="ChEBI" id="CHEBI:18420"/>
    </ligand>
</feature>
<dbReference type="InterPro" id="IPR007197">
    <property type="entry name" value="rSAM"/>
</dbReference>
<evidence type="ECO:0000313" key="11">
    <source>
        <dbReference type="Proteomes" id="UP001486207"/>
    </source>
</evidence>
<feature type="binding site" evidence="8">
    <location>
        <position position="62"/>
    </location>
    <ligand>
        <name>S-adenosyl-L-methionine</name>
        <dbReference type="ChEBI" id="CHEBI:59789"/>
    </ligand>
</feature>
<proteinExistence type="inferred from homology"/>
<accession>A0ABV1XHX8</accession>
<comment type="caution">
    <text evidence="8">Lacks conserved residue(s) required for the propagation of feature annotation.</text>
</comment>
<comment type="cofactor">
    <cofactor evidence="8">
        <name>[4Fe-4S] cluster</name>
        <dbReference type="ChEBI" id="CHEBI:49883"/>
    </cofactor>
    <text evidence="8">Binds 1 [4Fe-4S] cluster. The cluster is coordinated with 3 cysteines and an exchangeable S-adenosyl-L-methionine.</text>
</comment>
<keyword evidence="8" id="KW-0671">Queuosine biosynthesis</keyword>
<comment type="catalytic activity">
    <reaction evidence="8">
        <text>6-carboxy-5,6,7,8-tetrahydropterin + H(+) = 7-carboxy-7-carbaguanine + NH4(+)</text>
        <dbReference type="Rhea" id="RHEA:27974"/>
        <dbReference type="ChEBI" id="CHEBI:15378"/>
        <dbReference type="ChEBI" id="CHEBI:28938"/>
        <dbReference type="ChEBI" id="CHEBI:61032"/>
        <dbReference type="ChEBI" id="CHEBI:61036"/>
        <dbReference type="EC" id="4.3.99.3"/>
    </reaction>
</comment>
<dbReference type="PANTHER" id="PTHR42836:SF1">
    <property type="entry name" value="7-CARBOXY-7-DEAZAGUANINE SYNTHASE"/>
    <property type="match status" value="1"/>
</dbReference>
<comment type="subunit">
    <text evidence="8">Homodimer.</text>
</comment>
<protein>
    <recommendedName>
        <fullName evidence="8">7-carboxy-7-deazaguanine synthase</fullName>
        <shortName evidence="8">CDG synthase</shortName>
        <ecNumber evidence="8">4.3.99.3</ecNumber>
    </recommendedName>
    <alternativeName>
        <fullName evidence="8">Queuosine biosynthesis protein QueE</fullName>
    </alternativeName>
</protein>
<evidence type="ECO:0000256" key="8">
    <source>
        <dbReference type="HAMAP-Rule" id="MF_00917"/>
    </source>
</evidence>
<dbReference type="CDD" id="cd01335">
    <property type="entry name" value="Radical_SAM"/>
    <property type="match status" value="1"/>
</dbReference>
<dbReference type="PROSITE" id="PS51918">
    <property type="entry name" value="RADICAL_SAM"/>
    <property type="match status" value="1"/>
</dbReference>
<feature type="binding site" evidence="8">
    <location>
        <begin position="12"/>
        <end position="14"/>
    </location>
    <ligand>
        <name>S-adenosyl-L-methionine</name>
        <dbReference type="ChEBI" id="CHEBI:59789"/>
    </ligand>
</feature>
<keyword evidence="1 8" id="KW-0004">4Fe-4S</keyword>
<dbReference type="InterPro" id="IPR058240">
    <property type="entry name" value="rSAM_sf"/>
</dbReference>
<dbReference type="PIRSF" id="PIRSF000370">
    <property type="entry name" value="QueE"/>
    <property type="match status" value="1"/>
</dbReference>
<dbReference type="SFLD" id="SFLDS00029">
    <property type="entry name" value="Radical_SAM"/>
    <property type="match status" value="1"/>
</dbReference>
<dbReference type="InterPro" id="IPR024924">
    <property type="entry name" value="7-CO-7-deazaguanine_synth-like"/>
</dbReference>
<evidence type="ECO:0000256" key="3">
    <source>
        <dbReference type="ARBA" id="ARBA00022723"/>
    </source>
</evidence>
<dbReference type="RefSeq" id="WP_229911725.1">
    <property type="nucleotide sequence ID" value="NZ_BNBM01000002.1"/>
</dbReference>
<evidence type="ECO:0000256" key="7">
    <source>
        <dbReference type="ARBA" id="ARBA00023239"/>
    </source>
</evidence>
<evidence type="ECO:0000256" key="2">
    <source>
        <dbReference type="ARBA" id="ARBA00022691"/>
    </source>
</evidence>
<keyword evidence="5 8" id="KW-0408">Iron</keyword>
<feature type="binding site" evidence="8">
    <location>
        <position position="6"/>
    </location>
    <ligand>
        <name>[4Fe-4S] cluster</name>
        <dbReference type="ChEBI" id="CHEBI:49883"/>
        <note>4Fe-4S-S-AdoMet</note>
    </ligand>
</feature>
<evidence type="ECO:0000256" key="6">
    <source>
        <dbReference type="ARBA" id="ARBA00023014"/>
    </source>
</evidence>
<name>A0ABV1XHX8_9ACTN</name>
<reference evidence="10 11" key="1">
    <citation type="submission" date="2024-06" db="EMBL/GenBank/DDBJ databases">
        <title>The Natural Products Discovery Center: Release of the First 8490 Sequenced Strains for Exploring Actinobacteria Biosynthetic Diversity.</title>
        <authorList>
            <person name="Kalkreuter E."/>
            <person name="Kautsar S.A."/>
            <person name="Yang D."/>
            <person name="Bader C.D."/>
            <person name="Teijaro C.N."/>
            <person name="Fluegel L."/>
            <person name="Davis C.M."/>
            <person name="Simpson J.R."/>
            <person name="Lauterbach L."/>
            <person name="Steele A.D."/>
            <person name="Gui C."/>
            <person name="Meng S."/>
            <person name="Li G."/>
            <person name="Viehrig K."/>
            <person name="Ye F."/>
            <person name="Su P."/>
            <person name="Kiefer A.F."/>
            <person name="Nichols A."/>
            <person name="Cepeda A.J."/>
            <person name="Yan W."/>
            <person name="Fan B."/>
            <person name="Jiang Y."/>
            <person name="Adhikari A."/>
            <person name="Zheng C.-J."/>
            <person name="Schuster L."/>
            <person name="Cowan T.M."/>
            <person name="Smanski M.J."/>
            <person name="Chevrette M.G."/>
            <person name="De Carvalho L.P.S."/>
            <person name="Shen B."/>
        </authorList>
    </citation>
    <scope>NUCLEOTIDE SEQUENCE [LARGE SCALE GENOMIC DNA]</scope>
    <source>
        <strain evidence="10 11">NPDC000155</strain>
    </source>
</reference>
<comment type="cofactor">
    <cofactor evidence="8">
        <name>S-adenosyl-L-methionine</name>
        <dbReference type="ChEBI" id="CHEBI:59789"/>
    </cofactor>
    <text evidence="8">Binds 1 S-adenosyl-L-methionine per subunit.</text>
</comment>
<feature type="binding site" evidence="8">
    <location>
        <position position="13"/>
    </location>
    <ligand>
        <name>[4Fe-4S] cluster</name>
        <dbReference type="ChEBI" id="CHEBI:49883"/>
        <note>4Fe-4S-S-AdoMet</note>
    </ligand>
</feature>
<dbReference type="Pfam" id="PF04055">
    <property type="entry name" value="Radical_SAM"/>
    <property type="match status" value="1"/>
</dbReference>
<keyword evidence="7 8" id="KW-0456">Lyase</keyword>